<evidence type="ECO:0008006" key="6">
    <source>
        <dbReference type="Google" id="ProtNLM"/>
    </source>
</evidence>
<organism evidence="4 5">
    <name type="scientific">Aureobasidium pullulans</name>
    <name type="common">Black yeast</name>
    <name type="synonym">Pullularia pullulans</name>
    <dbReference type="NCBI Taxonomy" id="5580"/>
    <lineage>
        <taxon>Eukaryota</taxon>
        <taxon>Fungi</taxon>
        <taxon>Dikarya</taxon>
        <taxon>Ascomycota</taxon>
        <taxon>Pezizomycotina</taxon>
        <taxon>Dothideomycetes</taxon>
        <taxon>Dothideomycetidae</taxon>
        <taxon>Dothideales</taxon>
        <taxon>Saccotheciaceae</taxon>
        <taxon>Aureobasidium</taxon>
    </lineage>
</organism>
<evidence type="ECO:0000313" key="5">
    <source>
        <dbReference type="Proteomes" id="UP000306584"/>
    </source>
</evidence>
<evidence type="ECO:0000256" key="1">
    <source>
        <dbReference type="ARBA" id="ARBA00007673"/>
    </source>
</evidence>
<accession>A0A4S9LKZ1</accession>
<name>A0A4S9LKZ1_AURPU</name>
<dbReference type="InterPro" id="IPR007400">
    <property type="entry name" value="PrpF-like"/>
</dbReference>
<dbReference type="Proteomes" id="UP000306584">
    <property type="component" value="Unassembled WGS sequence"/>
</dbReference>
<comment type="caution">
    <text evidence="4">The sequence shown here is derived from an EMBL/GenBank/DDBJ whole genome shotgun (WGS) entry which is preliminary data.</text>
</comment>
<gene>
    <name evidence="4" type="ORF">D6D01_03454</name>
</gene>
<proteinExistence type="inferred from homology"/>
<dbReference type="GO" id="GO:0016853">
    <property type="term" value="F:isomerase activity"/>
    <property type="evidence" value="ECO:0007669"/>
    <property type="project" value="UniProtKB-KW"/>
</dbReference>
<evidence type="ECO:0000256" key="2">
    <source>
        <dbReference type="ARBA" id="ARBA00023235"/>
    </source>
</evidence>
<protein>
    <recommendedName>
        <fullName evidence="6">DUF453-domain-containing protein</fullName>
    </recommendedName>
</protein>
<sequence>MPGLITSTTTVAPQVVPKKRRALPAVWMRAGTSKGLYLHRQDLPQSQHDWASVITRVMGSYDADPKQLDGIGGATSTTSKVAVVSRSTRPDADVDYTFVQVTIGAPKLDMTGNCGNIASGVGPFAVDEGLINVLPGQQEVKVRVFNTNTKSVMIETVQLDDEGHFLEDGDCKLPGSYSVGSRVQMGFSKPAGAMTGKLLPSGSAMNTILMQTSFNSEPIPIQVSLVDAANPFCLVDRSTLPETYRKEGSGAAVTIDFIENIRREAAVLMGLATSTADAALTRGTPKIAILSKPDAKDDASSVDIQCVAYSMGKVHGSLQLTGAVCLGTAACTKGTVAYELRAASSNSRSRQDSPMDPDEKPDVETVRLRHPGGDMEVNVRLDADKQVEEVAVFRTARRLFEGKVYYLG</sequence>
<dbReference type="PANTHER" id="PTHR43709:SF2">
    <property type="entry name" value="DUF453 DOMAIN PROTEIN (AFU_ORTHOLOGUE AFUA_6G00360)"/>
    <property type="match status" value="1"/>
</dbReference>
<reference evidence="4 5" key="1">
    <citation type="submission" date="2018-10" db="EMBL/GenBank/DDBJ databases">
        <title>Fifty Aureobasidium pullulans genomes reveal a recombining polyextremotolerant generalist.</title>
        <authorList>
            <person name="Gostincar C."/>
            <person name="Turk M."/>
            <person name="Zajc J."/>
            <person name="Gunde-Cimerman N."/>
        </authorList>
    </citation>
    <scope>NUCLEOTIDE SEQUENCE [LARGE SCALE GENOMIC DNA]</scope>
    <source>
        <strain evidence="4 5">EXF-6604</strain>
    </source>
</reference>
<dbReference type="AlphaFoldDB" id="A0A4S9LKZ1"/>
<dbReference type="Pfam" id="PF04303">
    <property type="entry name" value="PrpF"/>
    <property type="match status" value="1"/>
</dbReference>
<comment type="similarity">
    <text evidence="1">Belongs to the PrpF family.</text>
</comment>
<keyword evidence="2" id="KW-0413">Isomerase</keyword>
<dbReference type="Gene3D" id="3.10.310.10">
    <property type="entry name" value="Diaminopimelate Epimerase, Chain A, domain 1"/>
    <property type="match status" value="2"/>
</dbReference>
<evidence type="ECO:0000256" key="3">
    <source>
        <dbReference type="SAM" id="MobiDB-lite"/>
    </source>
</evidence>
<evidence type="ECO:0000313" key="4">
    <source>
        <dbReference type="EMBL" id="THY29744.1"/>
    </source>
</evidence>
<feature type="compositionally biased region" description="Basic and acidic residues" evidence="3">
    <location>
        <begin position="349"/>
        <end position="363"/>
    </location>
</feature>
<dbReference type="SUPFAM" id="SSF54506">
    <property type="entry name" value="Diaminopimelate epimerase-like"/>
    <property type="match status" value="2"/>
</dbReference>
<feature type="region of interest" description="Disordered" evidence="3">
    <location>
        <begin position="342"/>
        <end position="363"/>
    </location>
</feature>
<dbReference type="PANTHER" id="PTHR43709">
    <property type="entry name" value="ACONITATE ISOMERASE-RELATED"/>
    <property type="match status" value="1"/>
</dbReference>
<dbReference type="EMBL" id="QZBD01000096">
    <property type="protein sequence ID" value="THY29744.1"/>
    <property type="molecule type" value="Genomic_DNA"/>
</dbReference>